<proteinExistence type="predicted"/>
<sequence length="167" mass="17702">MEGQVPVELWAQRSSWTIGPPHAFLHQSHRAPIPTQRCGEHSWMSWAGELGRPLGPPVVPCRSRLGSTLSPDWPRRPALVWQVAAMSLHPGPMPTTLHGIYPEEAAGKAAAVLLQGVVSTGMGGWRGAAGREQGTQHGTCSEAMTMSTFGAWAGPSPGAQDQGRGQA</sequence>
<evidence type="ECO:0000313" key="2">
    <source>
        <dbReference type="Proteomes" id="UP000527355"/>
    </source>
</evidence>
<organism evidence="1 2">
    <name type="scientific">Myotis myotis</name>
    <name type="common">Greater mouse-eared bat</name>
    <name type="synonym">Vespertilio myotis</name>
    <dbReference type="NCBI Taxonomy" id="51298"/>
    <lineage>
        <taxon>Eukaryota</taxon>
        <taxon>Metazoa</taxon>
        <taxon>Chordata</taxon>
        <taxon>Craniata</taxon>
        <taxon>Vertebrata</taxon>
        <taxon>Euteleostomi</taxon>
        <taxon>Mammalia</taxon>
        <taxon>Eutheria</taxon>
        <taxon>Laurasiatheria</taxon>
        <taxon>Chiroptera</taxon>
        <taxon>Yangochiroptera</taxon>
        <taxon>Vespertilionidae</taxon>
        <taxon>Myotis</taxon>
    </lineage>
</organism>
<comment type="caution">
    <text evidence="1">The sequence shown here is derived from an EMBL/GenBank/DDBJ whole genome shotgun (WGS) entry which is preliminary data.</text>
</comment>
<keyword evidence="2" id="KW-1185">Reference proteome</keyword>
<name>A0A7J7ZXW6_MYOMY</name>
<dbReference type="AlphaFoldDB" id="A0A7J7ZXW6"/>
<gene>
    <name evidence="1" type="ORF">mMyoMyo1_009831</name>
</gene>
<evidence type="ECO:0000313" key="1">
    <source>
        <dbReference type="EMBL" id="KAF6378958.1"/>
    </source>
</evidence>
<dbReference type="Proteomes" id="UP000527355">
    <property type="component" value="Unassembled WGS sequence"/>
</dbReference>
<accession>A0A7J7ZXW6</accession>
<reference evidence="1 2" key="1">
    <citation type="journal article" date="2020" name="Nature">
        <title>Six reference-quality genomes reveal evolution of bat adaptations.</title>
        <authorList>
            <person name="Jebb D."/>
            <person name="Huang Z."/>
            <person name="Pippel M."/>
            <person name="Hughes G.M."/>
            <person name="Lavrichenko K."/>
            <person name="Devanna P."/>
            <person name="Winkler S."/>
            <person name="Jermiin L.S."/>
            <person name="Skirmuntt E.C."/>
            <person name="Katzourakis A."/>
            <person name="Burkitt-Gray L."/>
            <person name="Ray D.A."/>
            <person name="Sullivan K.A.M."/>
            <person name="Roscito J.G."/>
            <person name="Kirilenko B.M."/>
            <person name="Davalos L.M."/>
            <person name="Corthals A.P."/>
            <person name="Power M.L."/>
            <person name="Jones G."/>
            <person name="Ransome R.D."/>
            <person name="Dechmann D.K.N."/>
            <person name="Locatelli A.G."/>
            <person name="Puechmaille S.J."/>
            <person name="Fedrigo O."/>
            <person name="Jarvis E.D."/>
            <person name="Hiller M."/>
            <person name="Vernes S.C."/>
            <person name="Myers E.W."/>
            <person name="Teeling E.C."/>
        </authorList>
    </citation>
    <scope>NUCLEOTIDE SEQUENCE [LARGE SCALE GENOMIC DNA]</scope>
    <source>
        <strain evidence="1">MMyoMyo1</strain>
        <tissue evidence="1">Flight muscle</tissue>
    </source>
</reference>
<dbReference type="EMBL" id="JABWUV010000002">
    <property type="protein sequence ID" value="KAF6378958.1"/>
    <property type="molecule type" value="Genomic_DNA"/>
</dbReference>
<protein>
    <submittedName>
        <fullName evidence="1">Uncharacterized protein</fullName>
    </submittedName>
</protein>